<comment type="caution">
    <text evidence="4">The sequence shown here is derived from an EMBL/GenBank/DDBJ whole genome shotgun (WGS) entry which is preliminary data.</text>
</comment>
<dbReference type="Proteomes" id="UP000055019">
    <property type="component" value="Unassembled WGS sequence"/>
</dbReference>
<feature type="compositionally biased region" description="Basic and acidic residues" evidence="1">
    <location>
        <begin position="18"/>
        <end position="28"/>
    </location>
</feature>
<keyword evidence="4" id="KW-0472">Membrane</keyword>
<dbReference type="Gene3D" id="3.40.50.1820">
    <property type="entry name" value="alpha/beta hydrolase"/>
    <property type="match status" value="1"/>
</dbReference>
<dbReference type="SUPFAM" id="SSF53474">
    <property type="entry name" value="alpha/beta-Hydrolases"/>
    <property type="match status" value="1"/>
</dbReference>
<keyword evidence="4" id="KW-0812">Transmembrane</keyword>
<accession>A0A158K238</accession>
<dbReference type="Pfam" id="PF24322">
    <property type="entry name" value="Tle3"/>
    <property type="match status" value="1"/>
</dbReference>
<organism evidence="4 5">
    <name type="scientific">Caballeronia arvi</name>
    <dbReference type="NCBI Taxonomy" id="1777135"/>
    <lineage>
        <taxon>Bacteria</taxon>
        <taxon>Pseudomonadati</taxon>
        <taxon>Pseudomonadota</taxon>
        <taxon>Betaproteobacteria</taxon>
        <taxon>Burkholderiales</taxon>
        <taxon>Burkholderiaceae</taxon>
        <taxon>Caballeronia</taxon>
    </lineage>
</organism>
<name>A0A158K238_9BURK</name>
<evidence type="ECO:0000256" key="1">
    <source>
        <dbReference type="SAM" id="MobiDB-lite"/>
    </source>
</evidence>
<gene>
    <name evidence="4" type="ORF">AWB74_04710</name>
</gene>
<evidence type="ECO:0000313" key="4">
    <source>
        <dbReference type="EMBL" id="SAL74779.1"/>
    </source>
</evidence>
<evidence type="ECO:0000313" key="5">
    <source>
        <dbReference type="Proteomes" id="UP000055019"/>
    </source>
</evidence>
<reference evidence="4" key="1">
    <citation type="submission" date="2016-01" db="EMBL/GenBank/DDBJ databases">
        <authorList>
            <person name="Peeters C."/>
        </authorList>
    </citation>
    <scope>NUCLEOTIDE SEQUENCE [LARGE SCALE GENOMIC DNA]</scope>
    <source>
        <strain evidence="4">LMG 29317</strain>
    </source>
</reference>
<dbReference type="InterPro" id="IPR021692">
    <property type="entry name" value="Tle3_C"/>
</dbReference>
<feature type="region of interest" description="Disordered" evidence="1">
    <location>
        <begin position="1"/>
        <end position="28"/>
    </location>
</feature>
<feature type="compositionally biased region" description="Polar residues" evidence="1">
    <location>
        <begin position="1"/>
        <end position="17"/>
    </location>
</feature>
<dbReference type="EMBL" id="FCOM02000023">
    <property type="protein sequence ID" value="SAL74779.1"/>
    <property type="molecule type" value="Genomic_DNA"/>
</dbReference>
<keyword evidence="5" id="KW-1185">Reference proteome</keyword>
<evidence type="ECO:0000259" key="2">
    <source>
        <dbReference type="Pfam" id="PF11678"/>
    </source>
</evidence>
<dbReference type="Pfam" id="PF11678">
    <property type="entry name" value="Tle3_C"/>
    <property type="match status" value="1"/>
</dbReference>
<dbReference type="OrthoDB" id="8829067at2"/>
<feature type="domain" description="Antibacterial effector protein Tle3 C-terminal" evidence="2">
    <location>
        <begin position="529"/>
        <end position="612"/>
    </location>
</feature>
<protein>
    <submittedName>
        <fullName evidence="4">Transmembrane protein</fullName>
    </submittedName>
</protein>
<evidence type="ECO:0000259" key="3">
    <source>
        <dbReference type="Pfam" id="PF24322"/>
    </source>
</evidence>
<dbReference type="InterPro" id="IPR056221">
    <property type="entry name" value="Tle3_ab_dom"/>
</dbReference>
<sequence length="638" mass="73361">MTTQNNEANQATQATTDARTENAEPQRYEHPFATRVVPRQYDHLGRPFWESYLSPTSYEVRAEAQVMPHLPGVIIFVHGVNSEGEWYDRAEKSICEGLNERLNLSEEMSLTTNTYDDRDSNDKPRTRYIKKAGRSPVIRFYWGYRAKDGQEKKWRVALRNDAGVDVWKSHPKQDKGPWYWGGGPFQNGTNNLQQLWSGEGFKRCVFGVDLQKLNTEADRYLQDAPPRDYYSHAAKRLADLIDDIRINSPRDTITLMSHSQGTMIALAATTLCKTRAPDALFVMNSPFALDDKLTDALTCSTERPTHEARLNTFRMIAGRIKQDKFTFDDNLMEKLHVGATPDMNFWRPNVRVRDRPERDNHGRLYVYFTPHDRVMGTAPLRSIGWQGIPTELLDELNDTVKQRMLARVTPVGDEPSTKSFGKLPPIQDPVKGVLPYEFWNGNRGFPLKLWAIPPLDQTVKINAEAVPNPLTAEDMRLFEKSRNVEPKMGDTDSEGRLLDPSNPYLASTQDPHRTVEVDNDPYTTGRSFRRETTEEMNEFLNNYRPEPTNHSTVPGDTEFMKRVVAYDLPVGFCDAYEDVEFWTRLMKRADWTQGYDAYFETGLFESVDKPSLIDWKTVNEEVSAADAREWQAKQYSRP</sequence>
<dbReference type="RefSeq" id="WP_061149105.1">
    <property type="nucleotide sequence ID" value="NZ_FCOM02000023.1"/>
</dbReference>
<feature type="domain" description="T6SS Tle3 phospholipase effector alpha/beta" evidence="3">
    <location>
        <begin position="70"/>
        <end position="389"/>
    </location>
</feature>
<proteinExistence type="predicted"/>
<dbReference type="InterPro" id="IPR029058">
    <property type="entry name" value="AB_hydrolase_fold"/>
</dbReference>
<dbReference type="AlphaFoldDB" id="A0A158K238"/>